<sequence>MLVSCTVDSDTDQLLPDARSRPKIMVIMGANKRRGVSPSVASISMDDVRNIGCPQLLHYPHQSQPQSRHHQQQQTRRMLPTIDRENHQHQHSVFTVCPVDQRLWELCPFMVIMGANKRRGVSPSVASISMDDVRNIGCPQLLHYPHQSQPQSRHHQQQQTRRMLPTIDRENHQHQHSVFTVCPVDQRLWELCPCRIKMRARIEKIGHESAEDLYPIFIPEFMGPGGRDDGPTRRGETDDLSQSDDADSVDAQMRDRSMSLPKRVLELHPLHMHVRRKSSVSSTSSSDGGSNDNQHQNNHSHNHHHHHHHHHQGPLSKALAAIDTNLRRLSLHSLEHWRQRNRSGSTQSAEYPAGSYAQIKHVDFDLMPHATLRVKNGGSQKFLNGSIDSLNSNMEDSHFLGVKSHHNPVSKLHSTPDKYRITRRPPVVSHQRRFRPRSQSVSSVRT</sequence>
<feature type="compositionally biased region" description="Basic residues" evidence="1">
    <location>
        <begin position="298"/>
        <end position="312"/>
    </location>
</feature>
<keyword evidence="3" id="KW-1185">Reference proteome</keyword>
<evidence type="ECO:0000256" key="1">
    <source>
        <dbReference type="SAM" id="MobiDB-lite"/>
    </source>
</evidence>
<accession>A0A7R9BSS7</accession>
<feature type="region of interest" description="Disordered" evidence="1">
    <location>
        <begin position="404"/>
        <end position="446"/>
    </location>
</feature>
<dbReference type="AlphaFoldDB" id="A0A7R9BSS7"/>
<feature type="compositionally biased region" description="Acidic residues" evidence="1">
    <location>
        <begin position="238"/>
        <end position="248"/>
    </location>
</feature>
<evidence type="ECO:0000313" key="2">
    <source>
        <dbReference type="EMBL" id="CAD7280913.1"/>
    </source>
</evidence>
<reference evidence="2" key="1">
    <citation type="submission" date="2020-11" db="EMBL/GenBank/DDBJ databases">
        <authorList>
            <person name="Tran Van P."/>
        </authorList>
    </citation>
    <scope>NUCLEOTIDE SEQUENCE</scope>
</reference>
<proteinExistence type="predicted"/>
<feature type="compositionally biased region" description="Basic and acidic residues" evidence="1">
    <location>
        <begin position="226"/>
        <end position="237"/>
    </location>
</feature>
<feature type="compositionally biased region" description="Basic and acidic residues" evidence="1">
    <location>
        <begin position="252"/>
        <end position="269"/>
    </location>
</feature>
<feature type="region of interest" description="Disordered" evidence="1">
    <location>
        <begin position="219"/>
        <end position="316"/>
    </location>
</feature>
<dbReference type="EMBL" id="OA884516">
    <property type="protein sequence ID" value="CAD7280913.1"/>
    <property type="molecule type" value="Genomic_DNA"/>
</dbReference>
<organism evidence="2">
    <name type="scientific">Notodromas monacha</name>
    <dbReference type="NCBI Taxonomy" id="399045"/>
    <lineage>
        <taxon>Eukaryota</taxon>
        <taxon>Metazoa</taxon>
        <taxon>Ecdysozoa</taxon>
        <taxon>Arthropoda</taxon>
        <taxon>Crustacea</taxon>
        <taxon>Oligostraca</taxon>
        <taxon>Ostracoda</taxon>
        <taxon>Podocopa</taxon>
        <taxon>Podocopida</taxon>
        <taxon>Cypridocopina</taxon>
        <taxon>Cypridoidea</taxon>
        <taxon>Cyprididae</taxon>
        <taxon>Notodromas</taxon>
    </lineage>
</organism>
<dbReference type="EMBL" id="CAJPEX010002479">
    <property type="protein sequence ID" value="CAG0921065.1"/>
    <property type="molecule type" value="Genomic_DNA"/>
</dbReference>
<protein>
    <submittedName>
        <fullName evidence="2">Uncharacterized protein</fullName>
    </submittedName>
</protein>
<feature type="compositionally biased region" description="Low complexity" evidence="1">
    <location>
        <begin position="279"/>
        <end position="297"/>
    </location>
</feature>
<feature type="compositionally biased region" description="Polar residues" evidence="1">
    <location>
        <begin position="437"/>
        <end position="446"/>
    </location>
</feature>
<dbReference type="Proteomes" id="UP000678499">
    <property type="component" value="Unassembled WGS sequence"/>
</dbReference>
<evidence type="ECO:0000313" key="3">
    <source>
        <dbReference type="Proteomes" id="UP000678499"/>
    </source>
</evidence>
<gene>
    <name evidence="2" type="ORF">NMOB1V02_LOCUS8569</name>
</gene>
<name>A0A7R9BSS7_9CRUS</name>